<reference evidence="2" key="1">
    <citation type="journal article" date="2019" name="Int. J. Syst. Evol. Microbiol.">
        <title>The Global Catalogue of Microorganisms (GCM) 10K type strain sequencing project: providing services to taxonomists for standard genome sequencing and annotation.</title>
        <authorList>
            <consortium name="The Broad Institute Genomics Platform"/>
            <consortium name="The Broad Institute Genome Sequencing Center for Infectious Disease"/>
            <person name="Wu L."/>
            <person name="Ma J."/>
        </authorList>
    </citation>
    <scope>NUCLEOTIDE SEQUENCE [LARGE SCALE GENOMIC DNA]</scope>
    <source>
        <strain evidence="2">CGMCC 4.7466</strain>
    </source>
</reference>
<proteinExistence type="predicted"/>
<evidence type="ECO:0000313" key="2">
    <source>
        <dbReference type="Proteomes" id="UP001595818"/>
    </source>
</evidence>
<dbReference type="EMBL" id="JBHSJJ010000007">
    <property type="protein sequence ID" value="MFC4872805.1"/>
    <property type="molecule type" value="Genomic_DNA"/>
</dbReference>
<name>A0ABV9T254_9BACT</name>
<comment type="caution">
    <text evidence="1">The sequence shown here is derived from an EMBL/GenBank/DDBJ whole genome shotgun (WGS) entry which is preliminary data.</text>
</comment>
<evidence type="ECO:0008006" key="3">
    <source>
        <dbReference type="Google" id="ProtNLM"/>
    </source>
</evidence>
<organism evidence="1 2">
    <name type="scientific">Negadavirga shengliensis</name>
    <dbReference type="NCBI Taxonomy" id="1389218"/>
    <lineage>
        <taxon>Bacteria</taxon>
        <taxon>Pseudomonadati</taxon>
        <taxon>Bacteroidota</taxon>
        <taxon>Cytophagia</taxon>
        <taxon>Cytophagales</taxon>
        <taxon>Cyclobacteriaceae</taxon>
        <taxon>Negadavirga</taxon>
    </lineage>
</organism>
<accession>A0ABV9T254</accession>
<dbReference type="Proteomes" id="UP001595818">
    <property type="component" value="Unassembled WGS sequence"/>
</dbReference>
<sequence length="224" mass="24322">MKQKVYIQSGTHIGNLLATLCVFMVITTACSSNDDGQHPIEIEQQSNLFRFADGLPLSGGGAFLKRTPTRLTMTLDARDLWPNQTYTISWMVFNNPEPCQNGITGTTDCGQDDLFDEVIGGSVLFADGQLSDGEGRSQFMATLDLEDATGCQPPFDDFGVCRKGLENPMGAEVHLVIRRHGEMLPELGNLQLETYAGGCTPETSFGAGNGPNECVDMQFAVFKP</sequence>
<protein>
    <recommendedName>
        <fullName evidence="3">Lipoprotein</fullName>
    </recommendedName>
</protein>
<dbReference type="RefSeq" id="WP_377065385.1">
    <property type="nucleotide sequence ID" value="NZ_JBHSJJ010000007.1"/>
</dbReference>
<dbReference type="PROSITE" id="PS51257">
    <property type="entry name" value="PROKAR_LIPOPROTEIN"/>
    <property type="match status" value="1"/>
</dbReference>
<keyword evidence="2" id="KW-1185">Reference proteome</keyword>
<evidence type="ECO:0000313" key="1">
    <source>
        <dbReference type="EMBL" id="MFC4872805.1"/>
    </source>
</evidence>
<gene>
    <name evidence="1" type="ORF">ACFPFU_14005</name>
</gene>